<feature type="compositionally biased region" description="Polar residues" evidence="1">
    <location>
        <begin position="155"/>
        <end position="174"/>
    </location>
</feature>
<feature type="region of interest" description="Disordered" evidence="1">
    <location>
        <begin position="83"/>
        <end position="256"/>
    </location>
</feature>
<dbReference type="EMBL" id="QPFP01000438">
    <property type="protein sequence ID" value="TEB11983.1"/>
    <property type="molecule type" value="Genomic_DNA"/>
</dbReference>
<evidence type="ECO:0000256" key="1">
    <source>
        <dbReference type="SAM" id="MobiDB-lite"/>
    </source>
</evidence>
<sequence>MIQFVIDLINKEDIFGIKHFDTPYGQDTLLAALGWLATSMYPFHLFLFHRPMQILKLTALAMHSVLFPRPDTNYNKTLTALERKAKRAQIKPPTTKRRAETQAPAQSDSQQANDAEESENAQEAPGPTCPSDTENNVLTTSLPNPTLHRTAADSLASNSQSHGGNAEISDSGQEQDGVRGRTAVDPPHSTSTSVPTQTASASASASTAPPPSTSLPNQDAPQPGNRASADSDSEGGGDRSLTPAPRKHPGDQILRGPYQDYKSAIVNFNGEALMRTTQQSYMVLNKDFVDKQTSKSVIKHLYEDQVRLRGAEINGKRSILWRSTIGPSTFLASVCQYMHRHGTLDVKAKDVMADPDAQAVMRYKRRTATANMAAWKEGEPAEQAILHHRLIEMSGVASGSMLLTNHEAFAVDFHQTFNPTESDHLHTPGLSYTQRYGSQQIDESPELESQYYEKVLIELLPDYLKAPASSSSTSQAQGRVLESDYNTRSELGRSGSFATALPLGLNLKTRFAGGKVRA</sequence>
<organism evidence="2 3">
    <name type="scientific">Coprinellus micaceus</name>
    <name type="common">Glistening ink-cap mushroom</name>
    <name type="synonym">Coprinus micaceus</name>
    <dbReference type="NCBI Taxonomy" id="71717"/>
    <lineage>
        <taxon>Eukaryota</taxon>
        <taxon>Fungi</taxon>
        <taxon>Dikarya</taxon>
        <taxon>Basidiomycota</taxon>
        <taxon>Agaricomycotina</taxon>
        <taxon>Agaricomycetes</taxon>
        <taxon>Agaricomycetidae</taxon>
        <taxon>Agaricales</taxon>
        <taxon>Agaricineae</taxon>
        <taxon>Psathyrellaceae</taxon>
        <taxon>Coprinellus</taxon>
    </lineage>
</organism>
<evidence type="ECO:0000313" key="3">
    <source>
        <dbReference type="Proteomes" id="UP000298030"/>
    </source>
</evidence>
<gene>
    <name evidence="2" type="ORF">FA13DRAFT_1721986</name>
</gene>
<feature type="compositionally biased region" description="Polar residues" evidence="1">
    <location>
        <begin position="130"/>
        <end position="144"/>
    </location>
</feature>
<reference evidence="2 3" key="1">
    <citation type="journal article" date="2019" name="Nat. Ecol. Evol.">
        <title>Megaphylogeny resolves global patterns of mushroom evolution.</title>
        <authorList>
            <person name="Varga T."/>
            <person name="Krizsan K."/>
            <person name="Foldi C."/>
            <person name="Dima B."/>
            <person name="Sanchez-Garcia M."/>
            <person name="Sanchez-Ramirez S."/>
            <person name="Szollosi G.J."/>
            <person name="Szarkandi J.G."/>
            <person name="Papp V."/>
            <person name="Albert L."/>
            <person name="Andreopoulos W."/>
            <person name="Angelini C."/>
            <person name="Antonin V."/>
            <person name="Barry K.W."/>
            <person name="Bougher N.L."/>
            <person name="Buchanan P."/>
            <person name="Buyck B."/>
            <person name="Bense V."/>
            <person name="Catcheside P."/>
            <person name="Chovatia M."/>
            <person name="Cooper J."/>
            <person name="Damon W."/>
            <person name="Desjardin D."/>
            <person name="Finy P."/>
            <person name="Geml J."/>
            <person name="Haridas S."/>
            <person name="Hughes K."/>
            <person name="Justo A."/>
            <person name="Karasinski D."/>
            <person name="Kautmanova I."/>
            <person name="Kiss B."/>
            <person name="Kocsube S."/>
            <person name="Kotiranta H."/>
            <person name="LaButti K.M."/>
            <person name="Lechner B.E."/>
            <person name="Liimatainen K."/>
            <person name="Lipzen A."/>
            <person name="Lukacs Z."/>
            <person name="Mihaltcheva S."/>
            <person name="Morgado L.N."/>
            <person name="Niskanen T."/>
            <person name="Noordeloos M.E."/>
            <person name="Ohm R.A."/>
            <person name="Ortiz-Santana B."/>
            <person name="Ovrebo C."/>
            <person name="Racz N."/>
            <person name="Riley R."/>
            <person name="Savchenko A."/>
            <person name="Shiryaev A."/>
            <person name="Soop K."/>
            <person name="Spirin V."/>
            <person name="Szebenyi C."/>
            <person name="Tomsovsky M."/>
            <person name="Tulloss R.E."/>
            <person name="Uehling J."/>
            <person name="Grigoriev I.V."/>
            <person name="Vagvolgyi C."/>
            <person name="Papp T."/>
            <person name="Martin F.M."/>
            <person name="Miettinen O."/>
            <person name="Hibbett D.S."/>
            <person name="Nagy L.G."/>
        </authorList>
    </citation>
    <scope>NUCLEOTIDE SEQUENCE [LARGE SCALE GENOMIC DNA]</scope>
    <source>
        <strain evidence="2 3">FP101781</strain>
    </source>
</reference>
<feature type="compositionally biased region" description="Low complexity" evidence="1">
    <location>
        <begin position="189"/>
        <end position="207"/>
    </location>
</feature>
<comment type="caution">
    <text evidence="2">The sequence shown here is derived from an EMBL/GenBank/DDBJ whole genome shotgun (WGS) entry which is preliminary data.</text>
</comment>
<dbReference type="AlphaFoldDB" id="A0A4Y7RSW8"/>
<keyword evidence="3" id="KW-1185">Reference proteome</keyword>
<accession>A0A4Y7RSW8</accession>
<feature type="compositionally biased region" description="Polar residues" evidence="1">
    <location>
        <begin position="103"/>
        <end position="113"/>
    </location>
</feature>
<proteinExistence type="predicted"/>
<name>A0A4Y7RSW8_COPMI</name>
<evidence type="ECO:0000313" key="2">
    <source>
        <dbReference type="EMBL" id="TEB11983.1"/>
    </source>
</evidence>
<protein>
    <submittedName>
        <fullName evidence="2">Uncharacterized protein</fullName>
    </submittedName>
</protein>
<dbReference type="Proteomes" id="UP000298030">
    <property type="component" value="Unassembled WGS sequence"/>
</dbReference>